<dbReference type="OrthoDB" id="3576811at2"/>
<organism evidence="3 4">
    <name type="scientific">Actinopolyspora saharensis</name>
    <dbReference type="NCBI Taxonomy" id="995062"/>
    <lineage>
        <taxon>Bacteria</taxon>
        <taxon>Bacillati</taxon>
        <taxon>Actinomycetota</taxon>
        <taxon>Actinomycetes</taxon>
        <taxon>Actinopolysporales</taxon>
        <taxon>Actinopolysporaceae</taxon>
        <taxon>Actinopolyspora</taxon>
    </lineage>
</organism>
<dbReference type="PROSITE" id="PS50801">
    <property type="entry name" value="STAS"/>
    <property type="match status" value="1"/>
</dbReference>
<dbReference type="Gene3D" id="3.30.750.24">
    <property type="entry name" value="STAS domain"/>
    <property type="match status" value="1"/>
</dbReference>
<feature type="compositionally biased region" description="Low complexity" evidence="1">
    <location>
        <begin position="149"/>
        <end position="158"/>
    </location>
</feature>
<gene>
    <name evidence="3" type="ORF">SAMN04489718_3648</name>
</gene>
<evidence type="ECO:0000259" key="2">
    <source>
        <dbReference type="PROSITE" id="PS50801"/>
    </source>
</evidence>
<protein>
    <submittedName>
        <fullName evidence="3">Anti-anti-sigma factor</fullName>
    </submittedName>
</protein>
<feature type="domain" description="STAS" evidence="2">
    <location>
        <begin position="38"/>
        <end position="143"/>
    </location>
</feature>
<proteinExistence type="predicted"/>
<dbReference type="CDD" id="cd07043">
    <property type="entry name" value="STAS_anti-anti-sigma_factors"/>
    <property type="match status" value="1"/>
</dbReference>
<dbReference type="InterPro" id="IPR036513">
    <property type="entry name" value="STAS_dom_sf"/>
</dbReference>
<dbReference type="STRING" id="995062.SAMN04489718_3648"/>
<dbReference type="SUPFAM" id="SSF52091">
    <property type="entry name" value="SpoIIaa-like"/>
    <property type="match status" value="1"/>
</dbReference>
<dbReference type="Pfam" id="PF01740">
    <property type="entry name" value="STAS"/>
    <property type="match status" value="1"/>
</dbReference>
<reference evidence="4" key="1">
    <citation type="submission" date="2016-10" db="EMBL/GenBank/DDBJ databases">
        <authorList>
            <person name="Varghese N."/>
            <person name="Submissions S."/>
        </authorList>
    </citation>
    <scope>NUCLEOTIDE SEQUENCE [LARGE SCALE GENOMIC DNA]</scope>
    <source>
        <strain evidence="4">DSM 45459</strain>
    </source>
</reference>
<dbReference type="InterPro" id="IPR002645">
    <property type="entry name" value="STAS_dom"/>
</dbReference>
<dbReference type="RefSeq" id="WP_092525920.1">
    <property type="nucleotide sequence ID" value="NZ_FNKO01000002.1"/>
</dbReference>
<evidence type="ECO:0000256" key="1">
    <source>
        <dbReference type="SAM" id="MobiDB-lite"/>
    </source>
</evidence>
<feature type="compositionally biased region" description="Basic and acidic residues" evidence="1">
    <location>
        <begin position="165"/>
        <end position="175"/>
    </location>
</feature>
<dbReference type="Proteomes" id="UP000199301">
    <property type="component" value="Unassembled WGS sequence"/>
</dbReference>
<name>A0A1H1GGT6_9ACTN</name>
<accession>A0A1H1GGT6</accession>
<feature type="region of interest" description="Disordered" evidence="1">
    <location>
        <begin position="136"/>
        <end position="175"/>
    </location>
</feature>
<keyword evidence="4" id="KW-1185">Reference proteome</keyword>
<dbReference type="AlphaFoldDB" id="A0A1H1GGT6"/>
<dbReference type="EMBL" id="FNKO01000002">
    <property type="protein sequence ID" value="SDR12522.1"/>
    <property type="molecule type" value="Genomic_DNA"/>
</dbReference>
<evidence type="ECO:0000313" key="3">
    <source>
        <dbReference type="EMBL" id="SDR12522.1"/>
    </source>
</evidence>
<evidence type="ECO:0000313" key="4">
    <source>
        <dbReference type="Proteomes" id="UP000199301"/>
    </source>
</evidence>
<sequence length="175" mass="19330">MTETSVRGSDYVADYARAVEESNDNVAFRLSTERPRRGVIVISVFGDLDMVTVPRFTEIVQQRVDSSAPVIVLDLTGVTFLGVEAIKMLAQLDLRAHLSGKRLSLVTGVRAVDRPLEALGLAARFTYGSRPVFEPATERAELVRPRRSPQPQSQSRPQSQPPRPRAGEDRAAMSR</sequence>